<dbReference type="Pfam" id="PF14620">
    <property type="entry name" value="YPEB_PepSY1-2"/>
    <property type="match status" value="1"/>
</dbReference>
<feature type="domain" description="PepSY" evidence="1">
    <location>
        <begin position="375"/>
        <end position="436"/>
    </location>
</feature>
<keyword evidence="5" id="KW-1185">Reference proteome</keyword>
<dbReference type="RefSeq" id="WP_380962650.1">
    <property type="nucleotide sequence ID" value="NZ_JBHTCO010000001.1"/>
</dbReference>
<evidence type="ECO:0000313" key="4">
    <source>
        <dbReference type="EMBL" id="MFC7391545.1"/>
    </source>
</evidence>
<dbReference type="Proteomes" id="UP001596505">
    <property type="component" value="Unassembled WGS sequence"/>
</dbReference>
<protein>
    <submittedName>
        <fullName evidence="4">Germination protein YpeB</fullName>
    </submittedName>
</protein>
<evidence type="ECO:0000259" key="2">
    <source>
        <dbReference type="Pfam" id="PF14620"/>
    </source>
</evidence>
<sequence length="440" mass="50405">MIRSVLVVLLVFVVAGVGYWGYQEHQEKNAVLINSENHYQQSYHELSYYVDQLDNKIGTTLAMSSRDTMRPQLAEVWRLSTMAHSAVGELPLTLLPFNKTNEYLSHLGQFSYQAAIKNQSDQPLSDKEYHQLENLYKQSNQIENDLRNVQNKIMKNHLRWMDVQMALANHKQNNDNQIIDGLKTVDGKVGSFQNQWGPEMSQMSLNQEKNFSQLKGPTISKNMAVKKAKDFLNLKDSSTITVQKSGKGAHYDSYNMTVKNKKTGQNLVASVTTKGGYLIWFINHRPVNYDRISLYNASKKAEQFLKQHGFKNMTLVKSNQYDHMGVFTYAESVDNVRVYPASVRIKAALDNGQIMAFDQTDYLANHKVNIDLKPKISEAKARKVLNKNIKIQETHLVVYQNELGKNTLCYEFLGTKRNDTYRMLVNADNGQQEKVELLSD</sequence>
<feature type="domain" description="Sporulation protein YpeB N-terminal" evidence="3">
    <location>
        <begin position="27"/>
        <end position="162"/>
    </location>
</feature>
<name>A0ABW2PV23_9BACL</name>
<dbReference type="InterPro" id="IPR048402">
    <property type="entry name" value="YpeB_N"/>
</dbReference>
<dbReference type="Pfam" id="PF20769">
    <property type="entry name" value="YPEB_N"/>
    <property type="match status" value="1"/>
</dbReference>
<dbReference type="InterPro" id="IPR014239">
    <property type="entry name" value="YpeB_PepSY1-2"/>
</dbReference>
<evidence type="ECO:0000259" key="3">
    <source>
        <dbReference type="Pfam" id="PF20769"/>
    </source>
</evidence>
<accession>A0ABW2PV23</accession>
<dbReference type="NCBIfam" id="TIGR02889">
    <property type="entry name" value="spore_YpeB"/>
    <property type="match status" value="1"/>
</dbReference>
<proteinExistence type="predicted"/>
<gene>
    <name evidence="4" type="primary">ypeB</name>
    <name evidence="4" type="ORF">ACFQRG_00775</name>
</gene>
<dbReference type="Pfam" id="PF03413">
    <property type="entry name" value="PepSY"/>
    <property type="match status" value="1"/>
</dbReference>
<reference evidence="5" key="1">
    <citation type="journal article" date="2019" name="Int. J. Syst. Evol. Microbiol.">
        <title>The Global Catalogue of Microorganisms (GCM) 10K type strain sequencing project: providing services to taxonomists for standard genome sequencing and annotation.</title>
        <authorList>
            <consortium name="The Broad Institute Genomics Platform"/>
            <consortium name="The Broad Institute Genome Sequencing Center for Infectious Disease"/>
            <person name="Wu L."/>
            <person name="Ma J."/>
        </authorList>
    </citation>
    <scope>NUCLEOTIDE SEQUENCE [LARGE SCALE GENOMIC DNA]</scope>
    <source>
        <strain evidence="5">CGMCC 1.16305</strain>
    </source>
</reference>
<dbReference type="InterPro" id="IPR025711">
    <property type="entry name" value="PepSY"/>
</dbReference>
<dbReference type="EMBL" id="JBHTCO010000001">
    <property type="protein sequence ID" value="MFC7391545.1"/>
    <property type="molecule type" value="Genomic_DNA"/>
</dbReference>
<organism evidence="4 5">
    <name type="scientific">Scopulibacillus cellulosilyticus</name>
    <dbReference type="NCBI Taxonomy" id="2665665"/>
    <lineage>
        <taxon>Bacteria</taxon>
        <taxon>Bacillati</taxon>
        <taxon>Bacillota</taxon>
        <taxon>Bacilli</taxon>
        <taxon>Bacillales</taxon>
        <taxon>Sporolactobacillaceae</taxon>
        <taxon>Scopulibacillus</taxon>
    </lineage>
</organism>
<feature type="domain" description="Sporulation protein YpeB PepSY1 and PepSY2" evidence="2">
    <location>
        <begin position="181"/>
        <end position="367"/>
    </location>
</feature>
<comment type="caution">
    <text evidence="4">The sequence shown here is derived from an EMBL/GenBank/DDBJ whole genome shotgun (WGS) entry which is preliminary data.</text>
</comment>
<evidence type="ECO:0000259" key="1">
    <source>
        <dbReference type="Pfam" id="PF03413"/>
    </source>
</evidence>
<evidence type="ECO:0000313" key="5">
    <source>
        <dbReference type="Proteomes" id="UP001596505"/>
    </source>
</evidence>